<dbReference type="EMBL" id="GL983911">
    <property type="protein sequence ID" value="EGR31147.1"/>
    <property type="molecule type" value="Genomic_DNA"/>
</dbReference>
<evidence type="ECO:0000313" key="3">
    <source>
        <dbReference type="Proteomes" id="UP000008983"/>
    </source>
</evidence>
<name>G0QUF1_ICHMU</name>
<reference evidence="2 3" key="1">
    <citation type="submission" date="2011-07" db="EMBL/GenBank/DDBJ databases">
        <authorList>
            <person name="Coyne R."/>
            <person name="Brami D."/>
            <person name="Johnson J."/>
            <person name="Hostetler J."/>
            <person name="Hannick L."/>
            <person name="Clark T."/>
            <person name="Cassidy-Hanley D."/>
            <person name="Inman J."/>
        </authorList>
    </citation>
    <scope>NUCLEOTIDE SEQUENCE [LARGE SCALE GENOMIC DNA]</scope>
    <source>
        <strain evidence="2 3">G5</strain>
    </source>
</reference>
<dbReference type="Proteomes" id="UP000008983">
    <property type="component" value="Unassembled WGS sequence"/>
</dbReference>
<dbReference type="InParanoid" id="G0QUF1"/>
<evidence type="ECO:0000256" key="1">
    <source>
        <dbReference type="SAM" id="Phobius"/>
    </source>
</evidence>
<evidence type="ECO:0000313" key="2">
    <source>
        <dbReference type="EMBL" id="EGR31147.1"/>
    </source>
</evidence>
<dbReference type="RefSeq" id="XP_004034633.1">
    <property type="nucleotide sequence ID" value="XM_004034585.1"/>
</dbReference>
<dbReference type="AlphaFoldDB" id="G0QUF1"/>
<feature type="transmembrane region" description="Helical" evidence="1">
    <location>
        <begin position="141"/>
        <end position="157"/>
    </location>
</feature>
<keyword evidence="3" id="KW-1185">Reference proteome</keyword>
<accession>G0QUF1</accession>
<organism evidence="2 3">
    <name type="scientific">Ichthyophthirius multifiliis</name>
    <name type="common">White spot disease agent</name>
    <name type="synonym">Ich</name>
    <dbReference type="NCBI Taxonomy" id="5932"/>
    <lineage>
        <taxon>Eukaryota</taxon>
        <taxon>Sar</taxon>
        <taxon>Alveolata</taxon>
        <taxon>Ciliophora</taxon>
        <taxon>Intramacronucleata</taxon>
        <taxon>Oligohymenophorea</taxon>
        <taxon>Hymenostomatida</taxon>
        <taxon>Ophryoglenina</taxon>
        <taxon>Ichthyophthirius</taxon>
    </lineage>
</organism>
<sequence length="158" mass="19276">MQIYRIINILNLKTCNNKAKKLIFKNLNAIIYHQKILVALDKKKRQKKSRGNSQKSVLTRIRKLSILTKIIIRNTRKRQFYTRQKIYIKLYIKYRKISFKYIQIKRIKKCNFQLKLLSKKPIFNLQLIRIYRLRKQLKKQIFLRFSIIIALIILSPLK</sequence>
<keyword evidence="1" id="KW-0472">Membrane</keyword>
<evidence type="ECO:0008006" key="4">
    <source>
        <dbReference type="Google" id="ProtNLM"/>
    </source>
</evidence>
<gene>
    <name evidence="2" type="ORF">IMG5_116770</name>
</gene>
<protein>
    <recommendedName>
        <fullName evidence="4">Transmembrane protein</fullName>
    </recommendedName>
</protein>
<dbReference type="GeneID" id="14907285"/>
<proteinExistence type="predicted"/>
<keyword evidence="1" id="KW-1133">Transmembrane helix</keyword>
<keyword evidence="1" id="KW-0812">Transmembrane</keyword>